<keyword evidence="2" id="KW-1185">Reference proteome</keyword>
<reference evidence="1" key="1">
    <citation type="submission" date="2021-02" db="EMBL/GenBank/DDBJ databases">
        <authorList>
            <person name="Dougan E. K."/>
            <person name="Rhodes N."/>
            <person name="Thang M."/>
            <person name="Chan C."/>
        </authorList>
    </citation>
    <scope>NUCLEOTIDE SEQUENCE</scope>
</reference>
<protein>
    <submittedName>
        <fullName evidence="1">Uncharacterized protein</fullName>
    </submittedName>
</protein>
<gene>
    <name evidence="1" type="ORF">SNAT2548_LOCUS19160</name>
</gene>
<name>A0A812Q5I3_9DINO</name>
<organism evidence="1 2">
    <name type="scientific">Symbiodinium natans</name>
    <dbReference type="NCBI Taxonomy" id="878477"/>
    <lineage>
        <taxon>Eukaryota</taxon>
        <taxon>Sar</taxon>
        <taxon>Alveolata</taxon>
        <taxon>Dinophyceae</taxon>
        <taxon>Suessiales</taxon>
        <taxon>Symbiodiniaceae</taxon>
        <taxon>Symbiodinium</taxon>
    </lineage>
</organism>
<accession>A0A812Q5I3</accession>
<dbReference type="AlphaFoldDB" id="A0A812Q5I3"/>
<evidence type="ECO:0000313" key="2">
    <source>
        <dbReference type="Proteomes" id="UP000604046"/>
    </source>
</evidence>
<dbReference type="EMBL" id="CAJNDS010002168">
    <property type="protein sequence ID" value="CAE7358375.1"/>
    <property type="molecule type" value="Genomic_DNA"/>
</dbReference>
<dbReference type="OrthoDB" id="443596at2759"/>
<comment type="caution">
    <text evidence="1">The sequence shown here is derived from an EMBL/GenBank/DDBJ whole genome shotgun (WGS) entry which is preliminary data.</text>
</comment>
<proteinExistence type="predicted"/>
<dbReference type="Proteomes" id="UP000604046">
    <property type="component" value="Unassembled WGS sequence"/>
</dbReference>
<sequence length="721" mass="79088">MAALARKQQAIKDLTQFLTDRGGTVSSADVGAFYTKHKKHREILPDLRMFCERQPDHFAIVDPGKGHWKLCLAISDKEAVQKLTEFISARGGLLCSRDFPDFKGQYPDLAKVVYSGGRTLRQFCELHDKDFVVDASESNPSVCIRLKSQEKEIVTALVKLLKESGGIVPSSKLKDFQPSVPDLRAFCEKYPARFAISASAGSWKLLLAPSEKEAAQKLADFIESQSGAQITSGDFGGFKKQEPAAAQVIRLGDRKLSEFCAKHCATFLLKAEGSGLSIRLQPEVQKARGAKEKKLLADIGKFLKEEGCMISAEHFAAFYSRHPDYKFESLGKKKAVLADPRTFCAKHPERFVILGHGAGWRLLFSSYEKRFVKNLVDFTRMHGALDAEGSSQFLQQYPEHAKVFNSGREILRQICRNHEDSLVFEESGGNDLGFCIRLRPQGASAESREGQVVADLVGFIQQSGSGAAGLAANLFAGFYTAYPHHRAALKNNLRGFCEKHPRHFNISDNGPGVHWRVSLAASTTAAQVAARLAVFIEKRGKALPADELGLFYGQNPSYRQAISEAGGPQRFCASHQSLLEFKTSLSGDQVALACHCCYFVRGGCTHDSTHGKYLHVLPAAVDASQDALCCSYGPKCKFGHWQRVLQHAGLGSDPGQTPALQAPSVVAEAAGPDPWANGQFSTLPEPDRVWVGPWHLLEIPVGPVVPFSFFWGLKLPVSPKP</sequence>
<evidence type="ECO:0000313" key="1">
    <source>
        <dbReference type="EMBL" id="CAE7358375.1"/>
    </source>
</evidence>